<dbReference type="AlphaFoldDB" id="A0A494YWW9"/>
<dbReference type="EMBL" id="RBZN01000040">
    <property type="protein sequence ID" value="RKQ14707.1"/>
    <property type="molecule type" value="Genomic_DNA"/>
</dbReference>
<evidence type="ECO:0000256" key="2">
    <source>
        <dbReference type="ARBA" id="ARBA00023125"/>
    </source>
</evidence>
<dbReference type="PANTHER" id="PTHR30349:SF41">
    <property type="entry name" value="INTEGRASE_RECOMBINASE PROTEIN MJ0367-RELATED"/>
    <property type="match status" value="1"/>
</dbReference>
<dbReference type="PROSITE" id="PS51900">
    <property type="entry name" value="CB"/>
    <property type="match status" value="1"/>
</dbReference>
<dbReference type="OrthoDB" id="2607117at2"/>
<dbReference type="InterPro" id="IPR011010">
    <property type="entry name" value="DNA_brk_join_enz"/>
</dbReference>
<proteinExistence type="inferred from homology"/>
<keyword evidence="2 4" id="KW-0238">DNA-binding</keyword>
<comment type="caution">
    <text evidence="6">The sequence shown here is derived from an EMBL/GenBank/DDBJ whole genome shotgun (WGS) entry which is preliminary data.</text>
</comment>
<keyword evidence="7" id="KW-1185">Reference proteome</keyword>
<evidence type="ECO:0000313" key="6">
    <source>
        <dbReference type="EMBL" id="RKQ14707.1"/>
    </source>
</evidence>
<protein>
    <submittedName>
        <fullName evidence="6">Recombinase XerD</fullName>
    </submittedName>
</protein>
<dbReference type="InterPro" id="IPR004107">
    <property type="entry name" value="Integrase_SAM-like_N"/>
</dbReference>
<dbReference type="Gene3D" id="1.10.150.130">
    <property type="match status" value="1"/>
</dbReference>
<dbReference type="Gene3D" id="1.10.443.10">
    <property type="entry name" value="Intergrase catalytic core"/>
    <property type="match status" value="1"/>
</dbReference>
<evidence type="ECO:0000256" key="1">
    <source>
        <dbReference type="ARBA" id="ARBA00008857"/>
    </source>
</evidence>
<organism evidence="6 7">
    <name type="scientific">Ureibacillus endophyticus</name>
    <dbReference type="NCBI Taxonomy" id="1978490"/>
    <lineage>
        <taxon>Bacteria</taxon>
        <taxon>Bacillati</taxon>
        <taxon>Bacillota</taxon>
        <taxon>Bacilli</taxon>
        <taxon>Bacillales</taxon>
        <taxon>Caryophanaceae</taxon>
        <taxon>Ureibacillus</taxon>
    </lineage>
</organism>
<dbReference type="Pfam" id="PF02899">
    <property type="entry name" value="Phage_int_SAM_1"/>
    <property type="match status" value="1"/>
</dbReference>
<sequence>MINFYQAYLESLNKSPHTIKQYCIDSEQFLKFLAEKNISLNSDCTKLVKDYIAYLLEKYESITSVNRKISSLKNFLNFLHMRNLIRVVPVDELKPLKANENKIAMLPSDELRKVLRVWFDVHSTTEDEEFKWIALRNFCIVRLVAELSLKPAEVVKMKWSHIQNRNISIITRKKARKLDISSTMLDWLAFYKKETENLFPESVGVDFIWLGVGNRRNHPITEKTIERIFQFVSKQLGKKVTATTIRYSTIHEEVLKTSDIEVYKQFGYARNSVLQERLRRFS</sequence>
<dbReference type="SUPFAM" id="SSF56349">
    <property type="entry name" value="DNA breaking-rejoining enzymes"/>
    <property type="match status" value="1"/>
</dbReference>
<dbReference type="PANTHER" id="PTHR30349">
    <property type="entry name" value="PHAGE INTEGRASE-RELATED"/>
    <property type="match status" value="1"/>
</dbReference>
<feature type="domain" description="Core-binding (CB)" evidence="5">
    <location>
        <begin position="1"/>
        <end position="80"/>
    </location>
</feature>
<dbReference type="Proteomes" id="UP000272238">
    <property type="component" value="Unassembled WGS sequence"/>
</dbReference>
<dbReference type="InterPro" id="IPR050090">
    <property type="entry name" value="Tyrosine_recombinase_XerCD"/>
</dbReference>
<comment type="similarity">
    <text evidence="1">Belongs to the 'phage' integrase family.</text>
</comment>
<dbReference type="InterPro" id="IPR013762">
    <property type="entry name" value="Integrase-like_cat_sf"/>
</dbReference>
<reference evidence="6 7" key="1">
    <citation type="journal article" date="2016" name="Antonie Van Leeuwenhoek">
        <title>Lysinibacillus endophyticus sp. nov., an indole-3-acetic acid producing endophytic bacterium isolated from corn root (Zea mays cv. Xinken-5).</title>
        <authorList>
            <person name="Yu J."/>
            <person name="Guan X."/>
            <person name="Liu C."/>
            <person name="Xiang W."/>
            <person name="Yu Z."/>
            <person name="Liu X."/>
            <person name="Wang G."/>
        </authorList>
    </citation>
    <scope>NUCLEOTIDE SEQUENCE [LARGE SCALE GENOMIC DNA]</scope>
    <source>
        <strain evidence="6 7">DSM 100506</strain>
    </source>
</reference>
<gene>
    <name evidence="6" type="ORF">D8M03_13600</name>
</gene>
<dbReference type="InterPro" id="IPR010998">
    <property type="entry name" value="Integrase_recombinase_N"/>
</dbReference>
<accession>A0A494YWW9</accession>
<dbReference type="RefSeq" id="WP_121215371.1">
    <property type="nucleotide sequence ID" value="NZ_JAMYWW010000001.1"/>
</dbReference>
<evidence type="ECO:0000256" key="3">
    <source>
        <dbReference type="ARBA" id="ARBA00023172"/>
    </source>
</evidence>
<dbReference type="GO" id="GO:0003677">
    <property type="term" value="F:DNA binding"/>
    <property type="evidence" value="ECO:0007669"/>
    <property type="project" value="UniProtKB-UniRule"/>
</dbReference>
<dbReference type="GO" id="GO:0015074">
    <property type="term" value="P:DNA integration"/>
    <property type="evidence" value="ECO:0007669"/>
    <property type="project" value="InterPro"/>
</dbReference>
<evidence type="ECO:0000259" key="5">
    <source>
        <dbReference type="PROSITE" id="PS51900"/>
    </source>
</evidence>
<evidence type="ECO:0000313" key="7">
    <source>
        <dbReference type="Proteomes" id="UP000272238"/>
    </source>
</evidence>
<keyword evidence="3" id="KW-0233">DNA recombination</keyword>
<dbReference type="GO" id="GO:0006310">
    <property type="term" value="P:DNA recombination"/>
    <property type="evidence" value="ECO:0007669"/>
    <property type="project" value="UniProtKB-KW"/>
</dbReference>
<evidence type="ECO:0000256" key="4">
    <source>
        <dbReference type="PROSITE-ProRule" id="PRU01248"/>
    </source>
</evidence>
<name>A0A494YWW9_9BACL</name>
<dbReference type="InterPro" id="IPR044068">
    <property type="entry name" value="CB"/>
</dbReference>